<evidence type="ECO:0000313" key="2">
    <source>
        <dbReference type="EMBL" id="TLF39023.1"/>
    </source>
</evidence>
<organism evidence="2 3">
    <name type="scientific">Lacticaseibacillus zeae</name>
    <name type="common">Lactobacillus zeae</name>
    <dbReference type="NCBI Taxonomy" id="57037"/>
    <lineage>
        <taxon>Bacteria</taxon>
        <taxon>Bacillati</taxon>
        <taxon>Bacillota</taxon>
        <taxon>Bacilli</taxon>
        <taxon>Lactobacillales</taxon>
        <taxon>Lactobacillaceae</taxon>
        <taxon>Lacticaseibacillus</taxon>
    </lineage>
</organism>
<keyword evidence="1" id="KW-0472">Membrane</keyword>
<proteinExistence type="predicted"/>
<sequence>MAKIKIKMTTPKLVGICVIVGALIGVIAKYLANLVANSVLEWTIKIGALAVGGLAGYQLWNHFENKKNSKL</sequence>
<evidence type="ECO:0000256" key="1">
    <source>
        <dbReference type="SAM" id="Phobius"/>
    </source>
</evidence>
<dbReference type="Proteomes" id="UP000309885">
    <property type="component" value="Unassembled WGS sequence"/>
</dbReference>
<dbReference type="AlphaFoldDB" id="A0A5R8LPA5"/>
<keyword evidence="1" id="KW-0812">Transmembrane</keyword>
<comment type="caution">
    <text evidence="2">The sequence shown here is derived from an EMBL/GenBank/DDBJ whole genome shotgun (WGS) entry which is preliminary data.</text>
</comment>
<name>A0A5R8LPA5_LACZE</name>
<dbReference type="EMBL" id="VBWO01000007">
    <property type="protein sequence ID" value="TLF39023.1"/>
    <property type="molecule type" value="Genomic_DNA"/>
</dbReference>
<evidence type="ECO:0000313" key="3">
    <source>
        <dbReference type="Proteomes" id="UP000309885"/>
    </source>
</evidence>
<reference evidence="2 3" key="1">
    <citation type="submission" date="2019-05" db="EMBL/GenBank/DDBJ databases">
        <title>Genome-based reclassification of Lactobacillus casei as Lactobacillus casei subsp. casei. subsp.nov., description of Lactobacillus casei subsp. zeae subsp. nov., and emended description of Lactobacillus casei.</title>
        <authorList>
            <person name="Huang C.-H."/>
        </authorList>
    </citation>
    <scope>NUCLEOTIDE SEQUENCE [LARGE SCALE GENOMIC DNA]</scope>
    <source>
        <strain evidence="2 3">CRBIP24.44</strain>
    </source>
</reference>
<dbReference type="RefSeq" id="WP_138131009.1">
    <property type="nucleotide sequence ID" value="NZ_VBWO01000007.1"/>
</dbReference>
<accession>A0A5R8LPA5</accession>
<protein>
    <submittedName>
        <fullName evidence="2">Uncharacterized protein</fullName>
    </submittedName>
</protein>
<feature type="transmembrane region" description="Helical" evidence="1">
    <location>
        <begin position="42"/>
        <end position="60"/>
    </location>
</feature>
<gene>
    <name evidence="2" type="ORF">FEI15_08275</name>
</gene>
<feature type="transmembrane region" description="Helical" evidence="1">
    <location>
        <begin position="12"/>
        <end position="36"/>
    </location>
</feature>
<keyword evidence="1" id="KW-1133">Transmembrane helix</keyword>